<name>A0A9W9FFW9_9EURO</name>
<reference evidence="1" key="2">
    <citation type="journal article" date="2023" name="IMA Fungus">
        <title>Comparative genomic study of the Penicillium genus elucidates a diverse pangenome and 15 lateral gene transfer events.</title>
        <authorList>
            <person name="Petersen C."/>
            <person name="Sorensen T."/>
            <person name="Nielsen M.R."/>
            <person name="Sondergaard T.E."/>
            <person name="Sorensen J.L."/>
            <person name="Fitzpatrick D.A."/>
            <person name="Frisvad J.C."/>
            <person name="Nielsen K.L."/>
        </authorList>
    </citation>
    <scope>NUCLEOTIDE SEQUENCE</scope>
    <source>
        <strain evidence="1">IBT 30761</strain>
    </source>
</reference>
<comment type="caution">
    <text evidence="1">The sequence shown here is derived from an EMBL/GenBank/DDBJ whole genome shotgun (WGS) entry which is preliminary data.</text>
</comment>
<dbReference type="OrthoDB" id="4177029at2759"/>
<evidence type="ECO:0000313" key="2">
    <source>
        <dbReference type="Proteomes" id="UP001149074"/>
    </source>
</evidence>
<dbReference type="RefSeq" id="XP_056475080.1">
    <property type="nucleotide sequence ID" value="XM_056618921.1"/>
</dbReference>
<reference evidence="1" key="1">
    <citation type="submission" date="2022-11" db="EMBL/GenBank/DDBJ databases">
        <authorList>
            <person name="Petersen C."/>
        </authorList>
    </citation>
    <scope>NUCLEOTIDE SEQUENCE</scope>
    <source>
        <strain evidence="1">IBT 30761</strain>
    </source>
</reference>
<accession>A0A9W9FFW9</accession>
<evidence type="ECO:0000313" key="1">
    <source>
        <dbReference type="EMBL" id="KAJ5099426.1"/>
    </source>
</evidence>
<keyword evidence="2" id="KW-1185">Reference proteome</keyword>
<dbReference type="EMBL" id="JAPQKI010000005">
    <property type="protein sequence ID" value="KAJ5099426.1"/>
    <property type="molecule type" value="Genomic_DNA"/>
</dbReference>
<dbReference type="AlphaFoldDB" id="A0A9W9FFW9"/>
<organism evidence="1 2">
    <name type="scientific">Penicillium argentinense</name>
    <dbReference type="NCBI Taxonomy" id="1131581"/>
    <lineage>
        <taxon>Eukaryota</taxon>
        <taxon>Fungi</taxon>
        <taxon>Dikarya</taxon>
        <taxon>Ascomycota</taxon>
        <taxon>Pezizomycotina</taxon>
        <taxon>Eurotiomycetes</taxon>
        <taxon>Eurotiomycetidae</taxon>
        <taxon>Eurotiales</taxon>
        <taxon>Aspergillaceae</taxon>
        <taxon>Penicillium</taxon>
    </lineage>
</organism>
<gene>
    <name evidence="1" type="ORF">N7532_006427</name>
</gene>
<protein>
    <submittedName>
        <fullName evidence="1">Uncharacterized protein</fullName>
    </submittedName>
</protein>
<sequence>MATLWFCCGCQFGPHNAALYDSCINCGDRRCAACVEEKVVGSDALRAHSHDHGHCHATSPYPSAVALDTSHTLPLDTRSMSVALPELPGVRPLSRLRPTPQTTLFGGVTQTYSQTYMYICCQCHDGPKVYNVQPQCVNCNHMACSVCTYVK</sequence>
<proteinExistence type="predicted"/>
<dbReference type="GeneID" id="81357900"/>
<dbReference type="Proteomes" id="UP001149074">
    <property type="component" value="Unassembled WGS sequence"/>
</dbReference>